<feature type="region of interest" description="Disordered" evidence="6">
    <location>
        <begin position="2941"/>
        <end position="3003"/>
    </location>
</feature>
<reference evidence="8 9" key="1">
    <citation type="submission" date="2022-05" db="EMBL/GenBank/DDBJ databases">
        <authorList>
            <consortium name="Genoscope - CEA"/>
            <person name="William W."/>
        </authorList>
    </citation>
    <scope>NUCLEOTIDE SEQUENCE [LARGE SCALE GENOMIC DNA]</scope>
</reference>
<keyword evidence="1" id="KW-0677">Repeat</keyword>
<feature type="region of interest" description="Disordered" evidence="6">
    <location>
        <begin position="560"/>
        <end position="581"/>
    </location>
</feature>
<keyword evidence="2" id="KW-0227">DNA damage</keyword>
<dbReference type="Gene3D" id="6.10.70.10">
    <property type="match status" value="1"/>
</dbReference>
<dbReference type="InterPro" id="IPR015187">
    <property type="entry name" value="BRCA2_OB_1"/>
</dbReference>
<feature type="compositionally biased region" description="Basic and acidic residues" evidence="6">
    <location>
        <begin position="611"/>
        <end position="621"/>
    </location>
</feature>
<dbReference type="CDD" id="cd04493">
    <property type="entry name" value="BRCA2DBD_OB1"/>
    <property type="match status" value="1"/>
</dbReference>
<feature type="region of interest" description="Disordered" evidence="6">
    <location>
        <begin position="2351"/>
        <end position="2376"/>
    </location>
</feature>
<evidence type="ECO:0000256" key="2">
    <source>
        <dbReference type="ARBA" id="ARBA00022763"/>
    </source>
</evidence>
<evidence type="ECO:0000256" key="5">
    <source>
        <dbReference type="ARBA" id="ARBA00023204"/>
    </source>
</evidence>
<dbReference type="InterPro" id="IPR002093">
    <property type="entry name" value="BRCA2_repeat"/>
</dbReference>
<dbReference type="Pfam" id="PF21318">
    <property type="entry name" value="BRCA2DBD_OB2"/>
    <property type="match status" value="1"/>
</dbReference>
<dbReference type="Proteomes" id="UP001159405">
    <property type="component" value="Unassembled WGS sequence"/>
</dbReference>
<feature type="compositionally biased region" description="Polar residues" evidence="6">
    <location>
        <begin position="2039"/>
        <end position="2053"/>
    </location>
</feature>
<feature type="compositionally biased region" description="Polar residues" evidence="6">
    <location>
        <begin position="356"/>
        <end position="372"/>
    </location>
</feature>
<feature type="region of interest" description="Disordered" evidence="6">
    <location>
        <begin position="1855"/>
        <end position="1875"/>
    </location>
</feature>
<name>A0ABN8NME5_9CNID</name>
<evidence type="ECO:0000256" key="3">
    <source>
        <dbReference type="ARBA" id="ARBA00023125"/>
    </source>
</evidence>
<feature type="region of interest" description="Disordered" evidence="6">
    <location>
        <begin position="2890"/>
        <end position="2914"/>
    </location>
</feature>
<evidence type="ECO:0000313" key="8">
    <source>
        <dbReference type="EMBL" id="CAH3115229.1"/>
    </source>
</evidence>
<dbReference type="Pfam" id="PF09103">
    <property type="entry name" value="BRCA-2_OB1"/>
    <property type="match status" value="1"/>
</dbReference>
<dbReference type="Gene3D" id="2.40.50.140">
    <property type="entry name" value="Nucleic acid-binding proteins"/>
    <property type="match status" value="3"/>
</dbReference>
<feature type="region of interest" description="Disordered" evidence="6">
    <location>
        <begin position="1984"/>
        <end position="2006"/>
    </location>
</feature>
<keyword evidence="5" id="KW-0234">DNA repair</keyword>
<dbReference type="SUPFAM" id="SSF81878">
    <property type="entry name" value="BRCA2 tower domain"/>
    <property type="match status" value="1"/>
</dbReference>
<feature type="domain" description="Tower" evidence="7">
    <location>
        <begin position="2492"/>
        <end position="2533"/>
    </location>
</feature>
<dbReference type="Pfam" id="PF09104">
    <property type="entry name" value="BRCA-2_OB3"/>
    <property type="match status" value="1"/>
</dbReference>
<feature type="region of interest" description="Disordered" evidence="6">
    <location>
        <begin position="347"/>
        <end position="372"/>
    </location>
</feature>
<dbReference type="PANTHER" id="PTHR11289">
    <property type="entry name" value="BREAST CANCER TYPE 2 SUSCEPTIBILITY PROTEIN BRCA2"/>
    <property type="match status" value="1"/>
</dbReference>
<dbReference type="SUPFAM" id="SSF50249">
    <property type="entry name" value="Nucleic acid-binding proteins"/>
    <property type="match status" value="3"/>
</dbReference>
<feature type="compositionally biased region" description="Polar residues" evidence="6">
    <location>
        <begin position="2900"/>
        <end position="2914"/>
    </location>
</feature>
<keyword evidence="3" id="KW-0238">DNA-binding</keyword>
<dbReference type="Pfam" id="PF00634">
    <property type="entry name" value="BRCA2"/>
    <property type="match status" value="8"/>
</dbReference>
<dbReference type="InterPro" id="IPR012340">
    <property type="entry name" value="NA-bd_OB-fold"/>
</dbReference>
<evidence type="ECO:0000256" key="4">
    <source>
        <dbReference type="ARBA" id="ARBA00023172"/>
    </source>
</evidence>
<feature type="region of interest" description="Disordered" evidence="6">
    <location>
        <begin position="2024"/>
        <end position="2085"/>
    </location>
</feature>
<feature type="compositionally biased region" description="Polar residues" evidence="6">
    <location>
        <begin position="1984"/>
        <end position="2000"/>
    </location>
</feature>
<keyword evidence="9" id="KW-1185">Reference proteome</keyword>
<feature type="compositionally biased region" description="Low complexity" evidence="6">
    <location>
        <begin position="477"/>
        <end position="487"/>
    </location>
</feature>
<dbReference type="Pfam" id="PF09169">
    <property type="entry name" value="BRCA-2_helical"/>
    <property type="match status" value="1"/>
</dbReference>
<dbReference type="InterPro" id="IPR015252">
    <property type="entry name" value="BRCA2_hlx"/>
</dbReference>
<accession>A0ABN8NME5</accession>
<feature type="region of interest" description="Disordered" evidence="6">
    <location>
        <begin position="142"/>
        <end position="170"/>
    </location>
</feature>
<dbReference type="EMBL" id="CALNXK010000028">
    <property type="protein sequence ID" value="CAH3115229.1"/>
    <property type="molecule type" value="Genomic_DNA"/>
</dbReference>
<gene>
    <name evidence="8" type="ORF">PLOB_00023507</name>
</gene>
<evidence type="ECO:0000256" key="1">
    <source>
        <dbReference type="ARBA" id="ARBA00022737"/>
    </source>
</evidence>
<dbReference type="InterPro" id="IPR015525">
    <property type="entry name" value="BRCA2"/>
</dbReference>
<dbReference type="InterPro" id="IPR015205">
    <property type="entry name" value="Tower_dom"/>
</dbReference>
<organism evidence="8 9">
    <name type="scientific">Porites lobata</name>
    <dbReference type="NCBI Taxonomy" id="104759"/>
    <lineage>
        <taxon>Eukaryota</taxon>
        <taxon>Metazoa</taxon>
        <taxon>Cnidaria</taxon>
        <taxon>Anthozoa</taxon>
        <taxon>Hexacorallia</taxon>
        <taxon>Scleractinia</taxon>
        <taxon>Fungiina</taxon>
        <taxon>Poritidae</taxon>
        <taxon>Porites</taxon>
    </lineage>
</organism>
<feature type="region of interest" description="Disordered" evidence="6">
    <location>
        <begin position="1149"/>
        <end position="1175"/>
    </location>
</feature>
<feature type="compositionally biased region" description="Polar residues" evidence="6">
    <location>
        <begin position="2942"/>
        <end position="2955"/>
    </location>
</feature>
<dbReference type="SMART" id="SM01341">
    <property type="entry name" value="Tower"/>
    <property type="match status" value="1"/>
</dbReference>
<sequence length="3003" mass="330186">MEPFIQLTYAKKCPKQFLQPAETSFIDKSCVSKHFWLDLLEAKCLGGLGEISESLLRDRNLTPADFLDGPLETLKSSQEDCDVYCASPSPVKCNEFKTPLTSRYSNKASVTPSLFSQDESVHLTPVLSLKCNIRTHSPLTFDEDTELVPGSPASPLDTLSRHSSGCDWSKRRTKTPDLLAEIMGQRRSSLYCLLAGSEDDEPAEWSDSMATPPLKIVSPSTAAGRREPDGQKNADEETTTQEGQPTSKCIARALFSSISINQSVEPLETSLDATVKDNQSLNPHDAAGNFFGTVQKGKVANDSSTIQEYLLEYSSRDESTYLDPEISQNLADKSLVASPLVKKRCRSDTDFDAGSPVNQRPLQSPRSKGLLSPSTRAALSILAQSTPKPSISNTTRSDAMNDDLNLPRDTHLLAESSSLSCLKEQVQGECDVTSRSAEARCSLDTSDLSFGSPSRSFEAAMARETDKICGGEERNSRSSGRGRSSLSPITNNHSFHTDVAFNKTARDELTEHPESRPIATGGDSAILRNETNDFAAGTVMDQGIEAKGCTIEHVREALSRNRINPTAETATPRSSASDSCKRFRSSSCIASGLRRSSRPKRFLYPTSSHVTKSDEGKRSRETTVAVDSLSSARKDKATAIEKPFQERVNDGTDNGATDEKTVTKKLKVDEICEPDRYTAVVPSVNDAGKDSDKETESTMSEAKTSLTFEVYERNGTSKTDDVLFDMDALSQFPVETLLSPPHANCAKDSLNVLSCSSPKPEMNVTYTIESTERGSSIGKRDLSFHSSERDKCVSDSLIEFTHAKAWGMAPVNRESEREHSVTSLREQTPFVNSEHSCYRGNGLVECELQQLGAGEEISSYIKKQTSSSVPAEFLGFSTASGKQVHVSEAAFRKARKTLLEIGTELNLNRSVPTTKGVESCDGRATNKQRTSERDGDGTLPDCQKLPFKGAGNIVATTSTITLDGMKKRKREELPCVVLCTASAIANENDDLQNVDEVKTKQTDDYNDSLLEDLLNDCKRKRRDSLKTVTEENQRIKMVAEVKNPTPDSNGPQFLRGSIGGHDGFNTQCPKSAPISEAAVFNSTTLVTDNNLSSEGQSSGGFLNIPITAVKTKKNSLFAGFQTASGKKLMLSSEALQKGVEIMQQIDKSLQTPEKEDSKLSSESMNNRAKTTQGTETCLEGGKRISASYHPISTAMDDEFSKEENATSISGFQTASGKRVTLSNEALQKTVSIMKQIEKSPTKGNCAPYSKRTGGFSGFQTASGISGIMAREAMEKWEMIMQEIAKSFDESKFHTTSCQSGKTSFAGFQTASGQRVTFSKEALEKGTVIMQQTDRSLAESKDDNASWQRSKTGFSGFQTASGQKVTFSEEALKKGTAIMQQIDRSLAESKENTACWQSSNTGFSGFQTASGQKVTLTEEALEKGTAIMQQIDRSLAESKENTACWQSSNTGFSGFQTASGQKIALTEETLDKGTAIIQQTDKSLEESKVNIASCQRSKASFSGFQTASGQKVTFSKEALEKGTAIMQQIVKSLEESKANPTSCQRTKTSFSGFQTASGQRVTFSEKALEKGTAIMQQIDKSLEESKANTASCQRNKTSFSGFQTTSGQKVIFSKELLEKGTAIIQQIVKSLEESKTNPTSCQRTKTSFSGFQTASGQRVTFSEKALEKGTAIMQQIDKSLEESKANPTSCQRTKTSFSGFQTASGQRVTFSEKALEKGAAIMQQIDKCLEESKVNTASCQRSKTVFSGFQTASGRSVELSKEALDKGTVIMKQIDKSLEWSTKSNAVSSRLSRSGFISEFQPESRLSAEQSGETLEKAANRSTFSGFQTAAGKSVQISDSALAKARETMASIDSHNCSVSSNLGNPPLHTEPKRNSTAPAVSFEVEGVVMPLPVESHLSEHDQVVTREVLESSEALLADESFMDLSEYLNEKEERSAAERSSFDTSEADVSFEERRTVKRQSGVVFGSNHNLTRRHSSPLQCTEGMFSSRNGMKPRTTTPSGVLHDRRTRSFNTPLRARFARVDNVQSTSTQRGHIDTDCNGSPRSSQAVTTSGLKPKSFNVPRTSTPINSPACRRMRGPRPPFVTPYRKQVVSRNVSPLVRCTAPGRPILEPLESPGAADVEPSSKKPKISSPNTTCNSKSRAELSEVGLTDCKVKPQPGFLSQVRRENRRVKIREITGNATPGGFTTAELLELGVSLEVLSVTSSNAGSFRFMGRKYLSEAVLTGEEGARTEDGGVLYAGDDGMVGLEEIKSAFLSTPGVDKQLISEEWIANHYRWIIWKLAAMEVAFPRHFAGRCLTPDWVLCQLKYRYDREVDQSNRSALKKILERDDVSSRTMVLCVTSVSVTANQTEGVSQDQKDKDGGKDVQGSSNKTESSSVIELTDGWYSIRALLDRPLTRLLNDGKLVVGQKLCVYGAELVGSEQAVSPLEAPPSLMLRLHANSTRRALWDAKLGFHRHVRAFPLPLVSLFCDGGFTGCIDVIVLRQYPVQWMEKMPDGTNVFRNSRLEEREAKRFEADRQQRREKLFLQVQEEFERESGQPDIETQRTTKFRRRSYSSRDLRQLSDGREIYEALTRASDPDAVKECLDERQVTALEEYQRLIQEKKCAELQRKFELFWQEQEEECHLKRNVVPLLKVWITDYRYRTKESKYAILSIWRPSEEVMQLLSEGSRLRIYHLTAAGVRCRLGAQELQLTASRTTRYEALPTDANVTTSYFARQACSFDQLRCGSSQLCSEVDIVGVVVFCTPLSCFSNSSVQTVYISDDEMNLAAIKFWGGLKVVAVDDLVKPRNFICFSNLTVRPDDRLQCPSLSFGELSCLTLKPREPHLRAALGSLQHKIPDLNIFMANVQGTLSTILLPQRISPSADVQVTTVRMYPQATQMCSSEMEPANHATRKPSDAFNTSHHNKKVSTSISLQENCSSANAEESSLAHFRQPRFTEPLSLSVTNTTSNAKSRQAKRKLLDSIPEPPPLSPLPSSIPASVRREFKRPGQVGKRGTLGIEQ</sequence>
<dbReference type="PANTHER" id="PTHR11289:SF0">
    <property type="entry name" value="BREAST CANCER TYPE 2 SUSCEPTIBILITY PROTEIN"/>
    <property type="match status" value="1"/>
</dbReference>
<dbReference type="PROSITE" id="PS50138">
    <property type="entry name" value="BRCA2_REPEAT"/>
    <property type="match status" value="14"/>
</dbReference>
<feature type="region of interest" description="Disordered" evidence="6">
    <location>
        <begin position="201"/>
        <end position="247"/>
    </location>
</feature>
<comment type="caution">
    <text evidence="8">The sequence shown here is derived from an EMBL/GenBank/DDBJ whole genome shotgun (WGS) entry which is preliminary data.</text>
</comment>
<feature type="region of interest" description="Disordered" evidence="6">
    <location>
        <begin position="599"/>
        <end position="630"/>
    </location>
</feature>
<evidence type="ECO:0000256" key="6">
    <source>
        <dbReference type="SAM" id="MobiDB-lite"/>
    </source>
</evidence>
<feature type="region of interest" description="Disordered" evidence="6">
    <location>
        <begin position="913"/>
        <end position="938"/>
    </location>
</feature>
<protein>
    <recommendedName>
        <fullName evidence="7">Tower domain-containing protein</fullName>
    </recommendedName>
</protein>
<dbReference type="InterPro" id="IPR015188">
    <property type="entry name" value="BRCA2_OB_3"/>
</dbReference>
<proteinExistence type="predicted"/>
<feature type="compositionally biased region" description="Basic and acidic residues" evidence="6">
    <location>
        <begin position="224"/>
        <end position="235"/>
    </location>
</feature>
<feature type="compositionally biased region" description="Polar residues" evidence="6">
    <location>
        <begin position="1160"/>
        <end position="1175"/>
    </location>
</feature>
<evidence type="ECO:0000259" key="7">
    <source>
        <dbReference type="SMART" id="SM01341"/>
    </source>
</evidence>
<dbReference type="SUPFAM" id="SSF81872">
    <property type="entry name" value="BRCA2 helical domain"/>
    <property type="match status" value="1"/>
</dbReference>
<dbReference type="Pfam" id="PF09121">
    <property type="entry name" value="Tower"/>
    <property type="match status" value="1"/>
</dbReference>
<dbReference type="InterPro" id="IPR036315">
    <property type="entry name" value="BRCA2_hlx_sf"/>
</dbReference>
<feature type="compositionally biased region" description="Basic and acidic residues" evidence="6">
    <location>
        <begin position="464"/>
        <end position="476"/>
    </location>
</feature>
<feature type="compositionally biased region" description="Basic and acidic residues" evidence="6">
    <location>
        <begin position="504"/>
        <end position="515"/>
    </location>
</feature>
<feature type="region of interest" description="Disordered" evidence="6">
    <location>
        <begin position="464"/>
        <end position="526"/>
    </location>
</feature>
<keyword evidence="4" id="KW-0233">DNA recombination</keyword>
<evidence type="ECO:0000313" key="9">
    <source>
        <dbReference type="Proteomes" id="UP001159405"/>
    </source>
</evidence>
<feature type="compositionally biased region" description="Polar residues" evidence="6">
    <location>
        <begin position="561"/>
        <end position="578"/>
    </location>
</feature>
<feature type="region of interest" description="Disordered" evidence="6">
    <location>
        <begin position="2106"/>
        <end position="2143"/>
    </location>
</feature>